<dbReference type="InterPro" id="IPR011032">
    <property type="entry name" value="GroES-like_sf"/>
</dbReference>
<feature type="domain" description="Enoyl reductase (ER)" evidence="2">
    <location>
        <begin position="10"/>
        <end position="305"/>
    </location>
</feature>
<sequence length="308" mass="31219">MSLFGFQRYGGPEVLEHLTVPTPRPGPGQVLIRMTAAGVNPADIKVRNGDRQGSIPVQFPMAVGREAAGVVVELGEGVGHVSVGDRVFGPTAAGTGALASHVLLDAAGTTRTPEGVSDEQAACLPVAGGTAYDALDELDLPAGATVLVLGAGGGVGTCVLQMARDRGLTVLGLASAQKAELIESLGGIPVDRHQDWETAVRRQGSHGSHGVDAVIDSVGGETLRSAAALLRIPGAIRSVADPAQAAQLGGSGVIRRRTTEVYTQVAQLVADGRFAPVITQRFALDDAAQAVAAVESGHAAGKVVVTAD</sequence>
<dbReference type="PANTHER" id="PTHR44154:SF1">
    <property type="entry name" value="QUINONE OXIDOREDUCTASE"/>
    <property type="match status" value="1"/>
</dbReference>
<dbReference type="GO" id="GO:0016491">
    <property type="term" value="F:oxidoreductase activity"/>
    <property type="evidence" value="ECO:0007669"/>
    <property type="project" value="InterPro"/>
</dbReference>
<dbReference type="Pfam" id="PF13602">
    <property type="entry name" value="ADH_zinc_N_2"/>
    <property type="match status" value="1"/>
</dbReference>
<name>A0A1I7MRA7_9MICC</name>
<dbReference type="PANTHER" id="PTHR44154">
    <property type="entry name" value="QUINONE OXIDOREDUCTASE"/>
    <property type="match status" value="1"/>
</dbReference>
<dbReference type="AlphaFoldDB" id="A0A1I7MRA7"/>
<organism evidence="3 4">
    <name type="scientific">Micrococcus terreus</name>
    <dbReference type="NCBI Taxonomy" id="574650"/>
    <lineage>
        <taxon>Bacteria</taxon>
        <taxon>Bacillati</taxon>
        <taxon>Actinomycetota</taxon>
        <taxon>Actinomycetes</taxon>
        <taxon>Micrococcales</taxon>
        <taxon>Micrococcaceae</taxon>
        <taxon>Micrococcus</taxon>
    </lineage>
</organism>
<dbReference type="Gene3D" id="3.40.50.720">
    <property type="entry name" value="NAD(P)-binding Rossmann-like Domain"/>
    <property type="match status" value="1"/>
</dbReference>
<dbReference type="Pfam" id="PF08240">
    <property type="entry name" value="ADH_N"/>
    <property type="match status" value="1"/>
</dbReference>
<dbReference type="SMART" id="SM00829">
    <property type="entry name" value="PKS_ER"/>
    <property type="match status" value="1"/>
</dbReference>
<dbReference type="InterPro" id="IPR020843">
    <property type="entry name" value="ER"/>
</dbReference>
<keyword evidence="1" id="KW-0521">NADP</keyword>
<evidence type="ECO:0000313" key="3">
    <source>
        <dbReference type="EMBL" id="SFV24460.1"/>
    </source>
</evidence>
<dbReference type="STRING" id="574650.SAMN04487966_11144"/>
<evidence type="ECO:0000256" key="1">
    <source>
        <dbReference type="ARBA" id="ARBA00022857"/>
    </source>
</evidence>
<accession>A0A1I7MRA7</accession>
<dbReference type="SUPFAM" id="SSF51735">
    <property type="entry name" value="NAD(P)-binding Rossmann-fold domains"/>
    <property type="match status" value="1"/>
</dbReference>
<gene>
    <name evidence="3" type="ORF">SAMN04487966_11144</name>
</gene>
<dbReference type="InterPro" id="IPR051603">
    <property type="entry name" value="Zinc-ADH_QOR/CCCR"/>
</dbReference>
<dbReference type="InterPro" id="IPR013154">
    <property type="entry name" value="ADH-like_N"/>
</dbReference>
<dbReference type="EMBL" id="FPCG01000011">
    <property type="protein sequence ID" value="SFV24460.1"/>
    <property type="molecule type" value="Genomic_DNA"/>
</dbReference>
<evidence type="ECO:0000259" key="2">
    <source>
        <dbReference type="SMART" id="SM00829"/>
    </source>
</evidence>
<proteinExistence type="predicted"/>
<dbReference type="SUPFAM" id="SSF50129">
    <property type="entry name" value="GroES-like"/>
    <property type="match status" value="1"/>
</dbReference>
<evidence type="ECO:0000313" key="4">
    <source>
        <dbReference type="Proteomes" id="UP000198881"/>
    </source>
</evidence>
<dbReference type="OrthoDB" id="3175656at2"/>
<dbReference type="InterPro" id="IPR036291">
    <property type="entry name" value="NAD(P)-bd_dom_sf"/>
</dbReference>
<reference evidence="3 4" key="1">
    <citation type="submission" date="2016-10" db="EMBL/GenBank/DDBJ databases">
        <authorList>
            <person name="de Groot N.N."/>
        </authorList>
    </citation>
    <scope>NUCLEOTIDE SEQUENCE [LARGE SCALE GENOMIC DNA]</scope>
    <source>
        <strain evidence="3 4">CGMCC 1.7054</strain>
    </source>
</reference>
<keyword evidence="4" id="KW-1185">Reference proteome</keyword>
<protein>
    <submittedName>
        <fullName evidence="3">NADPH:quinone reductase</fullName>
    </submittedName>
</protein>
<dbReference type="Proteomes" id="UP000198881">
    <property type="component" value="Unassembled WGS sequence"/>
</dbReference>
<dbReference type="Gene3D" id="3.90.180.10">
    <property type="entry name" value="Medium-chain alcohol dehydrogenases, catalytic domain"/>
    <property type="match status" value="1"/>
</dbReference>
<dbReference type="CDD" id="cd05289">
    <property type="entry name" value="MDR_like_2"/>
    <property type="match status" value="1"/>
</dbReference>